<dbReference type="InterPro" id="IPR029061">
    <property type="entry name" value="THDP-binding"/>
</dbReference>
<comment type="caution">
    <text evidence="1">The sequence shown here is derived from an EMBL/GenBank/DDBJ whole genome shotgun (WGS) entry which is preliminary data.</text>
</comment>
<name>A0ABQ7F1B8_BRACR</name>
<dbReference type="SUPFAM" id="SSF52518">
    <property type="entry name" value="Thiamin diphosphate-binding fold (THDP-binding)"/>
    <property type="match status" value="1"/>
</dbReference>
<dbReference type="PANTHER" id="PTHR43380:SF1">
    <property type="entry name" value="2-OXOISOVALERATE DEHYDROGENASE SUBUNIT ALPHA, MITOCHONDRIAL"/>
    <property type="match status" value="1"/>
</dbReference>
<reference evidence="1 2" key="1">
    <citation type="journal article" date="2020" name="BMC Genomics">
        <title>Intraspecific diversification of the crop wild relative Brassica cretica Lam. using demographic model selection.</title>
        <authorList>
            <person name="Kioukis A."/>
            <person name="Michalopoulou V.A."/>
            <person name="Briers L."/>
            <person name="Pirintsos S."/>
            <person name="Studholme D.J."/>
            <person name="Pavlidis P."/>
            <person name="Sarris P.F."/>
        </authorList>
    </citation>
    <scope>NUCLEOTIDE SEQUENCE [LARGE SCALE GENOMIC DNA]</scope>
    <source>
        <strain evidence="2">cv. PFS-1207/04</strain>
    </source>
</reference>
<gene>
    <name evidence="1" type="ORF">DY000_02046078</name>
</gene>
<dbReference type="Proteomes" id="UP000266723">
    <property type="component" value="Unassembled WGS sequence"/>
</dbReference>
<dbReference type="Gene3D" id="3.40.50.970">
    <property type="match status" value="1"/>
</dbReference>
<evidence type="ECO:0008006" key="3">
    <source>
        <dbReference type="Google" id="ProtNLM"/>
    </source>
</evidence>
<evidence type="ECO:0000313" key="1">
    <source>
        <dbReference type="EMBL" id="KAF3609317.1"/>
    </source>
</evidence>
<organism evidence="1 2">
    <name type="scientific">Brassica cretica</name>
    <name type="common">Mustard</name>
    <dbReference type="NCBI Taxonomy" id="69181"/>
    <lineage>
        <taxon>Eukaryota</taxon>
        <taxon>Viridiplantae</taxon>
        <taxon>Streptophyta</taxon>
        <taxon>Embryophyta</taxon>
        <taxon>Tracheophyta</taxon>
        <taxon>Spermatophyta</taxon>
        <taxon>Magnoliopsida</taxon>
        <taxon>eudicotyledons</taxon>
        <taxon>Gunneridae</taxon>
        <taxon>Pentapetalae</taxon>
        <taxon>rosids</taxon>
        <taxon>malvids</taxon>
        <taxon>Brassicales</taxon>
        <taxon>Brassicaceae</taxon>
        <taxon>Brassiceae</taxon>
        <taxon>Brassica</taxon>
    </lineage>
</organism>
<sequence length="86" mass="10210">MPKKMFKKWVVDNGWWSEEDESKLRSSTRKQLLQAIQAAEKWEKQPLTELFNDVYDVKTKNLEEQEVGLKALVEKQPQDYPTGFHI</sequence>
<proteinExistence type="predicted"/>
<dbReference type="EMBL" id="QGKV02000297">
    <property type="protein sequence ID" value="KAF3609317.1"/>
    <property type="molecule type" value="Genomic_DNA"/>
</dbReference>
<accession>A0ABQ7F1B8</accession>
<protein>
    <recommendedName>
        <fullName evidence="3">Dehydrogenase E1 component domain-containing protein</fullName>
    </recommendedName>
</protein>
<dbReference type="PANTHER" id="PTHR43380">
    <property type="entry name" value="2-OXOISOVALERATE DEHYDROGENASE SUBUNIT ALPHA, MITOCHONDRIAL"/>
    <property type="match status" value="1"/>
</dbReference>
<evidence type="ECO:0000313" key="2">
    <source>
        <dbReference type="Proteomes" id="UP000266723"/>
    </source>
</evidence>
<keyword evidence="2" id="KW-1185">Reference proteome</keyword>
<dbReference type="InterPro" id="IPR050771">
    <property type="entry name" value="Alpha-ketoacid_DH_E1_comp"/>
</dbReference>